<dbReference type="PANTHER" id="PTHR11008">
    <property type="entry name" value="PROTEIN TAKEOUT-LIKE PROTEIN"/>
    <property type="match status" value="1"/>
</dbReference>
<name>A0A9P0CZE0_9CUCU</name>
<dbReference type="GO" id="GO:0007623">
    <property type="term" value="P:circadian rhythm"/>
    <property type="evidence" value="ECO:0007669"/>
    <property type="project" value="UniProtKB-ARBA"/>
</dbReference>
<dbReference type="EMBL" id="OV651817">
    <property type="protein sequence ID" value="CAH1111074.1"/>
    <property type="molecule type" value="Genomic_DNA"/>
</dbReference>
<sequence>MIVCHLVFCSDFGQSFDMGFKIFSFFLSLCLVDMCFGGILPSYIKPCSRSDPNFDKCCLEHGIKALPYIFKGDRKMGIPNMLPLVIPQIDVKAGNNLKIYLKHVHVFGLDTTILKDVKIDIDHSTIKLDVDIPMLDLRGKYEIEGHIMVLPIRGKGDMNITALGGQYSYNLEYGIENINGLDYLQLTDKDKLDFKLEGVKFNLDNLFDGDKIMGDQMNLFLNENWRDVLDEFGLTISETVRSVGKSIASAYFKKVPYHTLILD</sequence>
<accession>A0A9P0CZE0</accession>
<feature type="transmembrane region" description="Helical" evidence="4">
    <location>
        <begin position="22"/>
        <end position="44"/>
    </location>
</feature>
<evidence type="ECO:0000256" key="2">
    <source>
        <dbReference type="ARBA" id="ARBA00023108"/>
    </source>
</evidence>
<dbReference type="FunFam" id="3.15.10.30:FF:000001">
    <property type="entry name" value="Takeout-like protein 1"/>
    <property type="match status" value="1"/>
</dbReference>
<dbReference type="SMART" id="SM00700">
    <property type="entry name" value="JHBP"/>
    <property type="match status" value="1"/>
</dbReference>
<keyword evidence="1" id="KW-0732">Signal</keyword>
<keyword evidence="4" id="KW-0472">Membrane</keyword>
<keyword evidence="4" id="KW-1133">Transmembrane helix</keyword>
<evidence type="ECO:0000256" key="1">
    <source>
        <dbReference type="ARBA" id="ARBA00022729"/>
    </source>
</evidence>
<evidence type="ECO:0000256" key="4">
    <source>
        <dbReference type="SAM" id="Phobius"/>
    </source>
</evidence>
<dbReference type="OrthoDB" id="8194225at2759"/>
<dbReference type="PANTHER" id="PTHR11008:SF32">
    <property type="entry name" value="CIRCADIAN CLOCK-CONTROLLED PROTEIN DAYWAKE-RELATED"/>
    <property type="match status" value="1"/>
</dbReference>
<organism evidence="5 6">
    <name type="scientific">Psylliodes chrysocephalus</name>
    <dbReference type="NCBI Taxonomy" id="3402493"/>
    <lineage>
        <taxon>Eukaryota</taxon>
        <taxon>Metazoa</taxon>
        <taxon>Ecdysozoa</taxon>
        <taxon>Arthropoda</taxon>
        <taxon>Hexapoda</taxon>
        <taxon>Insecta</taxon>
        <taxon>Pterygota</taxon>
        <taxon>Neoptera</taxon>
        <taxon>Endopterygota</taxon>
        <taxon>Coleoptera</taxon>
        <taxon>Polyphaga</taxon>
        <taxon>Cucujiformia</taxon>
        <taxon>Chrysomeloidea</taxon>
        <taxon>Chrysomelidae</taxon>
        <taxon>Galerucinae</taxon>
        <taxon>Alticini</taxon>
        <taxon>Psylliodes</taxon>
    </lineage>
</organism>
<evidence type="ECO:0000313" key="6">
    <source>
        <dbReference type="Proteomes" id="UP001153636"/>
    </source>
</evidence>
<evidence type="ECO:0008006" key="7">
    <source>
        <dbReference type="Google" id="ProtNLM"/>
    </source>
</evidence>
<evidence type="ECO:0000313" key="5">
    <source>
        <dbReference type="EMBL" id="CAH1111074.1"/>
    </source>
</evidence>
<dbReference type="GO" id="GO:0005615">
    <property type="term" value="C:extracellular space"/>
    <property type="evidence" value="ECO:0007669"/>
    <property type="project" value="TreeGrafter"/>
</dbReference>
<dbReference type="InterPro" id="IPR038606">
    <property type="entry name" value="To_sf"/>
</dbReference>
<gene>
    <name evidence="5" type="ORF">PSYICH_LOCUS11218</name>
</gene>
<reference evidence="5" key="1">
    <citation type="submission" date="2022-01" db="EMBL/GenBank/DDBJ databases">
        <authorList>
            <person name="King R."/>
        </authorList>
    </citation>
    <scope>NUCLEOTIDE SEQUENCE</scope>
</reference>
<keyword evidence="6" id="KW-1185">Reference proteome</keyword>
<dbReference type="Proteomes" id="UP001153636">
    <property type="component" value="Chromosome 5"/>
</dbReference>
<evidence type="ECO:0000256" key="3">
    <source>
        <dbReference type="ARBA" id="ARBA00060902"/>
    </source>
</evidence>
<comment type="similarity">
    <text evidence="3">Belongs to the TO family.</text>
</comment>
<dbReference type="AlphaFoldDB" id="A0A9P0CZE0"/>
<dbReference type="InterPro" id="IPR010562">
    <property type="entry name" value="Haemolymph_juvenile_hormone-bd"/>
</dbReference>
<keyword evidence="2" id="KW-0090">Biological rhythms</keyword>
<dbReference type="Pfam" id="PF06585">
    <property type="entry name" value="JHBP"/>
    <property type="match status" value="1"/>
</dbReference>
<dbReference type="Gene3D" id="3.15.10.30">
    <property type="entry name" value="Haemolymph juvenile hormone binding protein"/>
    <property type="match status" value="1"/>
</dbReference>
<keyword evidence="4" id="KW-0812">Transmembrane</keyword>
<protein>
    <recommendedName>
        <fullName evidence="7">Protein takeout-like</fullName>
    </recommendedName>
</protein>
<proteinExistence type="inferred from homology"/>